<feature type="transmembrane region" description="Helical" evidence="9">
    <location>
        <begin position="218"/>
        <end position="237"/>
    </location>
</feature>
<comment type="function">
    <text evidence="9">Catalyzes the phospholipid dependent N-acylation of the N-terminal cysteine of apolipoprotein, the last step in lipoprotein maturation.</text>
</comment>
<evidence type="ECO:0000256" key="7">
    <source>
        <dbReference type="ARBA" id="ARBA00023136"/>
    </source>
</evidence>
<evidence type="ECO:0000259" key="10">
    <source>
        <dbReference type="PROSITE" id="PS50263"/>
    </source>
</evidence>
<dbReference type="Gene3D" id="3.60.110.10">
    <property type="entry name" value="Carbon-nitrogen hydrolase"/>
    <property type="match status" value="1"/>
</dbReference>
<feature type="transmembrane region" description="Helical" evidence="9">
    <location>
        <begin position="96"/>
        <end position="120"/>
    </location>
</feature>
<feature type="domain" description="CN hydrolase" evidence="10">
    <location>
        <begin position="248"/>
        <end position="503"/>
    </location>
</feature>
<dbReference type="STRING" id="1838286.Verru16b_00420"/>
<dbReference type="CDD" id="cd07571">
    <property type="entry name" value="ALP_N-acyl_transferase"/>
    <property type="match status" value="1"/>
</dbReference>
<evidence type="ECO:0000256" key="4">
    <source>
        <dbReference type="ARBA" id="ARBA00022679"/>
    </source>
</evidence>
<gene>
    <name evidence="9 11" type="primary">lnt</name>
    <name evidence="11" type="ORF">Verru16b_00420</name>
</gene>
<keyword evidence="7 9" id="KW-0472">Membrane</keyword>
<dbReference type="Pfam" id="PF00795">
    <property type="entry name" value="CN_hydrolase"/>
    <property type="match status" value="1"/>
</dbReference>
<sequence length="552" mass="60326">MTAPIDLSDPYAPRPTLWERYPQLAWGLAVFASTLLFTVVAFPPVNAGEAAYALVVPAVLWAYRRPSFRHFAWATLGSQVVAWTVLLGWLHHVTWAGLFMLGPFVGLLVGVWFLAAWWAVPRLAGHPVVVRVIVLLGLAGLWVMLEWLRSVLFGGFPWLPLAASQWQRPLVLQSASITGAWGVSFLLVFFGLGVAAYAHRIFFEGMTGLRKRSPEFMVALLLLIGGSFPFLTGLMGGQRVKLAKVALVQPYIPQTQKWDEAFASSVLATLDEVTVAANDRGAPDFILWPEAVTPWALYQDANVQDWLQQVTRKTGKPLLFGSVAAAMPGEDPDSWHNGAFVVDPVGGLSAKHYTKRKLVPFGEYIPLRPVLGWLEKVAPIGGDFTPGLSAAPLSLPGTTGRVPVGVLICYEDIFPNLARESVQAGAEVLAVLTNNAWFGEGGAAYQHAAHSVLRAVENRRPVIRVGNGGWSGWIDEYGTIRATLRSAADSVYFRGGQTVTVNRDLAWRGQQSFYTQHGDWFVLLCAAFTVGAYYVALTLRPPPPRPGGEKVF</sequence>
<feature type="transmembrane region" description="Helical" evidence="9">
    <location>
        <begin position="132"/>
        <end position="159"/>
    </location>
</feature>
<keyword evidence="3 9" id="KW-1003">Cell membrane</keyword>
<dbReference type="InterPro" id="IPR036526">
    <property type="entry name" value="C-N_Hydrolase_sf"/>
</dbReference>
<organism evidence="11 12">
    <name type="scientific">Lacunisphaera limnophila</name>
    <dbReference type="NCBI Taxonomy" id="1838286"/>
    <lineage>
        <taxon>Bacteria</taxon>
        <taxon>Pseudomonadati</taxon>
        <taxon>Verrucomicrobiota</taxon>
        <taxon>Opitutia</taxon>
        <taxon>Opitutales</taxon>
        <taxon>Opitutaceae</taxon>
        <taxon>Lacunisphaera</taxon>
    </lineage>
</organism>
<dbReference type="NCBIfam" id="TIGR00546">
    <property type="entry name" value="lnt"/>
    <property type="match status" value="1"/>
</dbReference>
<dbReference type="KEGG" id="obg:Verru16b_00420"/>
<name>A0A1D8AR63_9BACT</name>
<comment type="subcellular location">
    <subcellularLocation>
        <location evidence="1 9">Cell membrane</location>
        <topology evidence="1 9">Multi-pass membrane protein</topology>
    </subcellularLocation>
</comment>
<dbReference type="InterPro" id="IPR004563">
    <property type="entry name" value="Apolipo_AcylTrfase"/>
</dbReference>
<feature type="transmembrane region" description="Helical" evidence="9">
    <location>
        <begin position="71"/>
        <end position="90"/>
    </location>
</feature>
<dbReference type="InterPro" id="IPR045378">
    <property type="entry name" value="LNT_N"/>
</dbReference>
<evidence type="ECO:0000256" key="2">
    <source>
        <dbReference type="ARBA" id="ARBA00010065"/>
    </source>
</evidence>
<keyword evidence="4 9" id="KW-0808">Transferase</keyword>
<dbReference type="GO" id="GO:0016410">
    <property type="term" value="F:N-acyltransferase activity"/>
    <property type="evidence" value="ECO:0007669"/>
    <property type="project" value="UniProtKB-UniRule"/>
</dbReference>
<protein>
    <recommendedName>
        <fullName evidence="9">Apolipoprotein N-acyltransferase</fullName>
        <shortName evidence="9">ALP N-acyltransferase</shortName>
        <ecNumber evidence="9">2.3.1.269</ecNumber>
    </recommendedName>
</protein>
<keyword evidence="12" id="KW-1185">Reference proteome</keyword>
<evidence type="ECO:0000256" key="9">
    <source>
        <dbReference type="HAMAP-Rule" id="MF_01148"/>
    </source>
</evidence>
<proteinExistence type="inferred from homology"/>
<evidence type="ECO:0000313" key="11">
    <source>
        <dbReference type="EMBL" id="AOS43377.1"/>
    </source>
</evidence>
<evidence type="ECO:0000256" key="8">
    <source>
        <dbReference type="ARBA" id="ARBA00023315"/>
    </source>
</evidence>
<dbReference type="HAMAP" id="MF_01148">
    <property type="entry name" value="Lnt"/>
    <property type="match status" value="1"/>
</dbReference>
<dbReference type="AlphaFoldDB" id="A0A1D8AR63"/>
<dbReference type="PANTHER" id="PTHR38686:SF1">
    <property type="entry name" value="APOLIPOPROTEIN N-ACYLTRANSFERASE"/>
    <property type="match status" value="1"/>
</dbReference>
<dbReference type="GO" id="GO:0005886">
    <property type="term" value="C:plasma membrane"/>
    <property type="evidence" value="ECO:0007669"/>
    <property type="project" value="UniProtKB-SubCell"/>
</dbReference>
<evidence type="ECO:0000256" key="6">
    <source>
        <dbReference type="ARBA" id="ARBA00022989"/>
    </source>
</evidence>
<dbReference type="Pfam" id="PF20154">
    <property type="entry name" value="LNT_N"/>
    <property type="match status" value="1"/>
</dbReference>
<reference evidence="11 12" key="1">
    <citation type="submission" date="2016-06" db="EMBL/GenBank/DDBJ databases">
        <title>Three novel species with peptidoglycan cell walls form the new genus Lacunisphaera gen. nov. in the family Opitutaceae of the verrucomicrobial subdivision 4.</title>
        <authorList>
            <person name="Rast P."/>
            <person name="Gloeckner I."/>
            <person name="Jogler M."/>
            <person name="Boedeker C."/>
            <person name="Jeske O."/>
            <person name="Wiegand S."/>
            <person name="Reinhardt R."/>
            <person name="Schumann P."/>
            <person name="Rohde M."/>
            <person name="Spring S."/>
            <person name="Gloeckner F.O."/>
            <person name="Jogler C."/>
        </authorList>
    </citation>
    <scope>NUCLEOTIDE SEQUENCE [LARGE SCALE GENOMIC DNA]</scope>
    <source>
        <strain evidence="11 12">IG16b</strain>
    </source>
</reference>
<comment type="similarity">
    <text evidence="2 9">Belongs to the CN hydrolase family. Apolipoprotein N-acyltransferase subfamily.</text>
</comment>
<dbReference type="PROSITE" id="PS50263">
    <property type="entry name" value="CN_HYDROLASE"/>
    <property type="match status" value="1"/>
</dbReference>
<dbReference type="PATRIC" id="fig|1838286.3.peg.428"/>
<dbReference type="Proteomes" id="UP000095228">
    <property type="component" value="Chromosome"/>
</dbReference>
<dbReference type="OrthoDB" id="9811121at2"/>
<dbReference type="InterPro" id="IPR003010">
    <property type="entry name" value="C-N_Hydrolase"/>
</dbReference>
<feature type="transmembrane region" description="Helical" evidence="9">
    <location>
        <begin position="24"/>
        <end position="42"/>
    </location>
</feature>
<dbReference type="PANTHER" id="PTHR38686">
    <property type="entry name" value="APOLIPOPROTEIN N-ACYLTRANSFERASE"/>
    <property type="match status" value="1"/>
</dbReference>
<dbReference type="RefSeq" id="WP_069960738.1">
    <property type="nucleotide sequence ID" value="NZ_CP016094.1"/>
</dbReference>
<dbReference type="GO" id="GO:0042158">
    <property type="term" value="P:lipoprotein biosynthetic process"/>
    <property type="evidence" value="ECO:0007669"/>
    <property type="project" value="UniProtKB-UniRule"/>
</dbReference>
<keyword evidence="5 9" id="KW-0812">Transmembrane</keyword>
<keyword evidence="8 9" id="KW-0012">Acyltransferase</keyword>
<accession>A0A1D8AR63</accession>
<dbReference type="SUPFAM" id="SSF56317">
    <property type="entry name" value="Carbon-nitrogen hydrolase"/>
    <property type="match status" value="1"/>
</dbReference>
<evidence type="ECO:0000313" key="12">
    <source>
        <dbReference type="Proteomes" id="UP000095228"/>
    </source>
</evidence>
<evidence type="ECO:0000256" key="1">
    <source>
        <dbReference type="ARBA" id="ARBA00004651"/>
    </source>
</evidence>
<evidence type="ECO:0000256" key="3">
    <source>
        <dbReference type="ARBA" id="ARBA00022475"/>
    </source>
</evidence>
<keyword evidence="11" id="KW-0449">Lipoprotein</keyword>
<comment type="pathway">
    <text evidence="9">Protein modification; lipoprotein biosynthesis (N-acyl transfer).</text>
</comment>
<dbReference type="EC" id="2.3.1.269" evidence="9"/>
<keyword evidence="6 9" id="KW-1133">Transmembrane helix</keyword>
<dbReference type="UniPathway" id="UPA00666"/>
<feature type="transmembrane region" description="Helical" evidence="9">
    <location>
        <begin position="179"/>
        <end position="198"/>
    </location>
</feature>
<comment type="catalytic activity">
    <reaction evidence="9">
        <text>N-terminal S-1,2-diacyl-sn-glyceryl-L-cysteinyl-[lipoprotein] + a glycerophospholipid = N-acyl-S-1,2-diacyl-sn-glyceryl-L-cysteinyl-[lipoprotein] + a 2-acyl-sn-glycero-3-phospholipid + H(+)</text>
        <dbReference type="Rhea" id="RHEA:48228"/>
        <dbReference type="Rhea" id="RHEA-COMP:14681"/>
        <dbReference type="Rhea" id="RHEA-COMP:14684"/>
        <dbReference type="ChEBI" id="CHEBI:15378"/>
        <dbReference type="ChEBI" id="CHEBI:136912"/>
        <dbReference type="ChEBI" id="CHEBI:140656"/>
        <dbReference type="ChEBI" id="CHEBI:140657"/>
        <dbReference type="ChEBI" id="CHEBI:140660"/>
        <dbReference type="EC" id="2.3.1.269"/>
    </reaction>
</comment>
<evidence type="ECO:0000256" key="5">
    <source>
        <dbReference type="ARBA" id="ARBA00022692"/>
    </source>
</evidence>
<dbReference type="EMBL" id="CP016094">
    <property type="protein sequence ID" value="AOS43377.1"/>
    <property type="molecule type" value="Genomic_DNA"/>
</dbReference>